<keyword evidence="1" id="KW-0812">Transmembrane</keyword>
<dbReference type="Proteomes" id="UP000598775">
    <property type="component" value="Unassembled WGS sequence"/>
</dbReference>
<evidence type="ECO:0000313" key="3">
    <source>
        <dbReference type="Proteomes" id="UP000598775"/>
    </source>
</evidence>
<dbReference type="AlphaFoldDB" id="A0A917BAE0"/>
<name>A0A917BAE0_9MICO</name>
<evidence type="ECO:0000313" key="2">
    <source>
        <dbReference type="EMBL" id="GGF33702.1"/>
    </source>
</evidence>
<dbReference type="RefSeq" id="WP_188679320.1">
    <property type="nucleotide sequence ID" value="NZ_BMGP01000005.1"/>
</dbReference>
<organism evidence="2 3">
    <name type="scientific">Subtercola lobariae</name>
    <dbReference type="NCBI Taxonomy" id="1588641"/>
    <lineage>
        <taxon>Bacteria</taxon>
        <taxon>Bacillati</taxon>
        <taxon>Actinomycetota</taxon>
        <taxon>Actinomycetes</taxon>
        <taxon>Micrococcales</taxon>
        <taxon>Microbacteriaceae</taxon>
        <taxon>Subtercola</taxon>
    </lineage>
</organism>
<comment type="caution">
    <text evidence="2">The sequence shown here is derived from an EMBL/GenBank/DDBJ whole genome shotgun (WGS) entry which is preliminary data.</text>
</comment>
<reference evidence="2 3" key="1">
    <citation type="journal article" date="2014" name="Int. J. Syst. Evol. Microbiol.">
        <title>Complete genome sequence of Corynebacterium casei LMG S-19264T (=DSM 44701T), isolated from a smear-ripened cheese.</title>
        <authorList>
            <consortium name="US DOE Joint Genome Institute (JGI-PGF)"/>
            <person name="Walter F."/>
            <person name="Albersmeier A."/>
            <person name="Kalinowski J."/>
            <person name="Ruckert C."/>
        </authorList>
    </citation>
    <scope>NUCLEOTIDE SEQUENCE [LARGE SCALE GENOMIC DNA]</scope>
    <source>
        <strain evidence="2 3">CGMCC 1.12976</strain>
    </source>
</reference>
<feature type="transmembrane region" description="Helical" evidence="1">
    <location>
        <begin position="59"/>
        <end position="80"/>
    </location>
</feature>
<evidence type="ECO:0000256" key="1">
    <source>
        <dbReference type="SAM" id="Phobius"/>
    </source>
</evidence>
<proteinExistence type="predicted"/>
<feature type="transmembrane region" description="Helical" evidence="1">
    <location>
        <begin position="33"/>
        <end position="53"/>
    </location>
</feature>
<keyword evidence="1" id="KW-1133">Transmembrane helix</keyword>
<keyword evidence="1" id="KW-0472">Membrane</keyword>
<protein>
    <submittedName>
        <fullName evidence="2">Uncharacterized protein</fullName>
    </submittedName>
</protein>
<gene>
    <name evidence="2" type="ORF">GCM10011399_28570</name>
</gene>
<feature type="transmembrane region" description="Helical" evidence="1">
    <location>
        <begin position="6"/>
        <end position="26"/>
    </location>
</feature>
<accession>A0A917BAE0</accession>
<keyword evidence="3" id="KW-1185">Reference proteome</keyword>
<dbReference type="EMBL" id="BMGP01000005">
    <property type="protein sequence ID" value="GGF33702.1"/>
    <property type="molecule type" value="Genomic_DNA"/>
</dbReference>
<sequence>MAISLVEVHVALSSPAAVTTIAGWAARRQGAKVAIVVLILGVLGAVAVIPQALFSTMFAVFLCNHLGLLWVVVTAVWLILRRRHLTAGLAERALATPRLPRPSAPPIAVAKVDLIK</sequence>